<dbReference type="EMBL" id="CADIKZ010000016">
    <property type="protein sequence ID" value="CAB3910715.1"/>
    <property type="molecule type" value="Genomic_DNA"/>
</dbReference>
<feature type="transmembrane region" description="Helical" evidence="2">
    <location>
        <begin position="27"/>
        <end position="54"/>
    </location>
</feature>
<reference evidence="3 4" key="1">
    <citation type="submission" date="2020-04" db="EMBL/GenBank/DDBJ databases">
        <authorList>
            <person name="De Canck E."/>
        </authorList>
    </citation>
    <scope>NUCLEOTIDE SEQUENCE [LARGE SCALE GENOMIC DNA]</scope>
    <source>
        <strain evidence="3 4">LMG 26788</strain>
    </source>
</reference>
<protein>
    <submittedName>
        <fullName evidence="3">Uncharacterized protein</fullName>
    </submittedName>
</protein>
<dbReference type="AlphaFoldDB" id="A0A6S7EFP0"/>
<sequence length="305" mass="30774">MENAISANRAQDGAVPARESTVSAVSWAAVFAGAVIAAALSLALLAGGSGLGLLSVSPWGDEGLSAPAVGIGIIAWMLFTQIVAYGIGGYVAGRLRTKWVDAHIDEVYFRDTAHGFLVWALSAVVSAALLGSALATLASGAAKAGASVAAGAGAAMTATATAAAGAGGADQARDYFTDALLRAERPEAGGDRAAARAEVGRIVAMSLARGEMAAADRDYVAKVVAAQAGIDPAAAQQRVDQTLQKARQAVEDAKREARAAADLARKATATLALWGFASMLIGAFVASLCATWGGRRRDLPSPLKP</sequence>
<name>A0A6S7EFP0_9BURK</name>
<proteinExistence type="predicted"/>
<accession>A0A6S7EFP0</accession>
<feature type="transmembrane region" description="Helical" evidence="2">
    <location>
        <begin position="271"/>
        <end position="293"/>
    </location>
</feature>
<evidence type="ECO:0000256" key="1">
    <source>
        <dbReference type="SAM" id="Coils"/>
    </source>
</evidence>
<evidence type="ECO:0000313" key="4">
    <source>
        <dbReference type="Proteomes" id="UP000494203"/>
    </source>
</evidence>
<dbReference type="RefSeq" id="WP_175141770.1">
    <property type="nucleotide sequence ID" value="NZ_CADIKZ010000016.1"/>
</dbReference>
<feature type="transmembrane region" description="Helical" evidence="2">
    <location>
        <begin position="116"/>
        <end position="137"/>
    </location>
</feature>
<feature type="coiled-coil region" evidence="1">
    <location>
        <begin position="236"/>
        <end position="270"/>
    </location>
</feature>
<feature type="transmembrane region" description="Helical" evidence="2">
    <location>
        <begin position="66"/>
        <end position="87"/>
    </location>
</feature>
<gene>
    <name evidence="3" type="ORF">LMG26788_04774</name>
</gene>
<keyword evidence="1" id="KW-0175">Coiled coil</keyword>
<keyword evidence="2" id="KW-0472">Membrane</keyword>
<keyword evidence="4" id="KW-1185">Reference proteome</keyword>
<evidence type="ECO:0000313" key="3">
    <source>
        <dbReference type="EMBL" id="CAB3910715.1"/>
    </source>
</evidence>
<keyword evidence="2" id="KW-1133">Transmembrane helix</keyword>
<evidence type="ECO:0000256" key="2">
    <source>
        <dbReference type="SAM" id="Phobius"/>
    </source>
</evidence>
<organism evidence="3 4">
    <name type="scientific">Achromobacter pulmonis</name>
    <dbReference type="NCBI Taxonomy" id="1389932"/>
    <lineage>
        <taxon>Bacteria</taxon>
        <taxon>Pseudomonadati</taxon>
        <taxon>Pseudomonadota</taxon>
        <taxon>Betaproteobacteria</taxon>
        <taxon>Burkholderiales</taxon>
        <taxon>Alcaligenaceae</taxon>
        <taxon>Achromobacter</taxon>
    </lineage>
</organism>
<keyword evidence="2" id="KW-0812">Transmembrane</keyword>
<dbReference type="Proteomes" id="UP000494203">
    <property type="component" value="Unassembled WGS sequence"/>
</dbReference>